<name>A0ABV8AKP0_9FLAO</name>
<keyword evidence="2" id="KW-0378">Hydrolase</keyword>
<protein>
    <submittedName>
        <fullName evidence="2">Hydrolase</fullName>
    </submittedName>
</protein>
<sequence>MKSRIFMYLFIFALLAVVFQYVNSKNILDKYEEDITKLKGKNKVLEEQTLQLQEANEDLSYFRVEGNEDALSYFESLGYKTEELIPAIRDGLYNMNNYEGDDHPIVPYASMTDQQILINRVRILNHKWILANFTDGKHWGEIFVTYELDDKGGLTYDLGEYFLYPVNQY</sequence>
<proteinExistence type="predicted"/>
<organism evidence="2 3">
    <name type="scientific">Winogradskyella maritima</name>
    <dbReference type="NCBI Taxonomy" id="1517766"/>
    <lineage>
        <taxon>Bacteria</taxon>
        <taxon>Pseudomonadati</taxon>
        <taxon>Bacteroidota</taxon>
        <taxon>Flavobacteriia</taxon>
        <taxon>Flavobacteriales</taxon>
        <taxon>Flavobacteriaceae</taxon>
        <taxon>Winogradskyella</taxon>
    </lineage>
</organism>
<reference evidence="3" key="1">
    <citation type="journal article" date="2019" name="Int. J. Syst. Evol. Microbiol.">
        <title>The Global Catalogue of Microorganisms (GCM) 10K type strain sequencing project: providing services to taxonomists for standard genome sequencing and annotation.</title>
        <authorList>
            <consortium name="The Broad Institute Genomics Platform"/>
            <consortium name="The Broad Institute Genome Sequencing Center for Infectious Disease"/>
            <person name="Wu L."/>
            <person name="Ma J."/>
        </authorList>
    </citation>
    <scope>NUCLEOTIDE SEQUENCE [LARGE SCALE GENOMIC DNA]</scope>
    <source>
        <strain evidence="3">CECT 8979</strain>
    </source>
</reference>
<feature type="coiled-coil region" evidence="1">
    <location>
        <begin position="21"/>
        <end position="58"/>
    </location>
</feature>
<dbReference type="EMBL" id="JBHSAT010000022">
    <property type="protein sequence ID" value="MFC3877959.1"/>
    <property type="molecule type" value="Genomic_DNA"/>
</dbReference>
<dbReference type="RefSeq" id="WP_386101381.1">
    <property type="nucleotide sequence ID" value="NZ_JBHSAT010000022.1"/>
</dbReference>
<evidence type="ECO:0000256" key="1">
    <source>
        <dbReference type="SAM" id="Coils"/>
    </source>
</evidence>
<keyword evidence="1" id="KW-0175">Coiled coil</keyword>
<keyword evidence="3" id="KW-1185">Reference proteome</keyword>
<dbReference type="GO" id="GO:0016787">
    <property type="term" value="F:hydrolase activity"/>
    <property type="evidence" value="ECO:0007669"/>
    <property type="project" value="UniProtKB-KW"/>
</dbReference>
<gene>
    <name evidence="2" type="ORF">ACFOSX_12045</name>
</gene>
<accession>A0ABV8AKP0</accession>
<dbReference type="Proteomes" id="UP001595812">
    <property type="component" value="Unassembled WGS sequence"/>
</dbReference>
<comment type="caution">
    <text evidence="2">The sequence shown here is derived from an EMBL/GenBank/DDBJ whole genome shotgun (WGS) entry which is preliminary data.</text>
</comment>
<evidence type="ECO:0000313" key="2">
    <source>
        <dbReference type="EMBL" id="MFC3877959.1"/>
    </source>
</evidence>
<evidence type="ECO:0000313" key="3">
    <source>
        <dbReference type="Proteomes" id="UP001595812"/>
    </source>
</evidence>